<reference evidence="15 16" key="1">
    <citation type="submission" date="2015-01" db="EMBL/GenBank/DDBJ databases">
        <title>Draft genome of the acidophilic iron oxidizer Ferrimicrobium acidiphilum strain T23.</title>
        <authorList>
            <person name="Poehlein A."/>
            <person name="Eisen S."/>
            <person name="Schloemann M."/>
            <person name="Johnson B.D."/>
            <person name="Daniel R."/>
            <person name="Muehling M."/>
        </authorList>
    </citation>
    <scope>NUCLEOTIDE SEQUENCE [LARGE SCALE GENOMIC DNA]</scope>
    <source>
        <strain evidence="15 16">T23</strain>
    </source>
</reference>
<comment type="subunit">
    <text evidence="2">Monomer.</text>
</comment>
<comment type="function">
    <text evidence="1">Thiol-specific peroxidase that catalyzes the reduction of hydrogen peroxide and organic hydroperoxides to water and alcohols, respectively. Plays a role in cell protection against oxidative stress by detoxifying peroxides and as sensor of hydrogen peroxide-mediated signaling events.</text>
</comment>
<evidence type="ECO:0000256" key="9">
    <source>
        <dbReference type="ARBA" id="ARBA00032824"/>
    </source>
</evidence>
<keyword evidence="5" id="KW-0049">Antioxidant</keyword>
<dbReference type="STRING" id="1121877.FEAC_20820"/>
<comment type="caution">
    <text evidence="15">The sequence shown here is derived from an EMBL/GenBank/DDBJ whole genome shotgun (WGS) entry which is preliminary data.</text>
</comment>
<dbReference type="Pfam" id="PF00578">
    <property type="entry name" value="AhpC-TSA"/>
    <property type="match status" value="1"/>
</dbReference>
<dbReference type="GO" id="GO:0034599">
    <property type="term" value="P:cellular response to oxidative stress"/>
    <property type="evidence" value="ECO:0007669"/>
    <property type="project" value="TreeGrafter"/>
</dbReference>
<keyword evidence="4 15" id="KW-0575">Peroxidase</keyword>
<evidence type="ECO:0000256" key="8">
    <source>
        <dbReference type="ARBA" id="ARBA00023284"/>
    </source>
</evidence>
<protein>
    <recommendedName>
        <fullName evidence="3">thioredoxin-dependent peroxiredoxin</fullName>
        <ecNumber evidence="3">1.11.1.24</ecNumber>
    </recommendedName>
    <alternativeName>
        <fullName evidence="11">Bacterioferritin comigratory protein</fullName>
    </alternativeName>
    <alternativeName>
        <fullName evidence="9">Thioredoxin peroxidase</fullName>
    </alternativeName>
</protein>
<dbReference type="EC" id="1.11.1.24" evidence="3"/>
<evidence type="ECO:0000313" key="15">
    <source>
        <dbReference type="EMBL" id="KJE76220.1"/>
    </source>
</evidence>
<dbReference type="InterPro" id="IPR000866">
    <property type="entry name" value="AhpC/TSA"/>
</dbReference>
<dbReference type="CDD" id="cd03017">
    <property type="entry name" value="PRX_BCP"/>
    <property type="match status" value="1"/>
</dbReference>
<name>A0A0D8FSH8_9ACTN</name>
<dbReference type="PANTHER" id="PTHR42801:SF4">
    <property type="entry name" value="AHPC_TSA FAMILY PROTEIN"/>
    <property type="match status" value="1"/>
</dbReference>
<feature type="active site" description="Cysteine sulfenic acid (-SOH) intermediate; for peroxidase activity" evidence="13">
    <location>
        <position position="49"/>
    </location>
</feature>
<dbReference type="InterPro" id="IPR050924">
    <property type="entry name" value="Peroxiredoxin_BCP/PrxQ"/>
</dbReference>
<dbReference type="InterPro" id="IPR013766">
    <property type="entry name" value="Thioredoxin_domain"/>
</dbReference>
<dbReference type="GeneID" id="78373166"/>
<dbReference type="PANTHER" id="PTHR42801">
    <property type="entry name" value="THIOREDOXIN-DEPENDENT PEROXIDE REDUCTASE"/>
    <property type="match status" value="1"/>
</dbReference>
<comment type="similarity">
    <text evidence="10">Belongs to the peroxiredoxin family. BCP/PrxQ subfamily.</text>
</comment>
<comment type="catalytic activity">
    <reaction evidence="12">
        <text>a hydroperoxide + [thioredoxin]-dithiol = an alcohol + [thioredoxin]-disulfide + H2O</text>
        <dbReference type="Rhea" id="RHEA:62620"/>
        <dbReference type="Rhea" id="RHEA-COMP:10698"/>
        <dbReference type="Rhea" id="RHEA-COMP:10700"/>
        <dbReference type="ChEBI" id="CHEBI:15377"/>
        <dbReference type="ChEBI" id="CHEBI:29950"/>
        <dbReference type="ChEBI" id="CHEBI:30879"/>
        <dbReference type="ChEBI" id="CHEBI:35924"/>
        <dbReference type="ChEBI" id="CHEBI:50058"/>
        <dbReference type="EC" id="1.11.1.24"/>
    </reaction>
</comment>
<evidence type="ECO:0000256" key="5">
    <source>
        <dbReference type="ARBA" id="ARBA00022862"/>
    </source>
</evidence>
<evidence type="ECO:0000256" key="3">
    <source>
        <dbReference type="ARBA" id="ARBA00013017"/>
    </source>
</evidence>
<proteinExistence type="inferred from homology"/>
<dbReference type="eggNOG" id="COG1225">
    <property type="taxonomic scope" value="Bacteria"/>
</dbReference>
<feature type="domain" description="Thioredoxin" evidence="14">
    <location>
        <begin position="7"/>
        <end position="160"/>
    </location>
</feature>
<sequence length="162" mass="17655">MTASVRLAAGDRAPSFCLPNQYSSQICLESLAGKVSIVYFYPKDMTPGCTLEATDLNEIGGELQSLNIGLLGISPDSIDSHRIFAERFQLGFDILSDPTKDVMTRWGAYGEKVNYGRKVIGVIRSTFILNPDLTIAHALYSVKATGHATRILRLCEAMAASH</sequence>
<gene>
    <name evidence="15" type="primary">bcp2</name>
    <name evidence="15" type="ORF">FEAC_20820</name>
</gene>
<dbReference type="GO" id="GO:0005737">
    <property type="term" value="C:cytoplasm"/>
    <property type="evidence" value="ECO:0007669"/>
    <property type="project" value="TreeGrafter"/>
</dbReference>
<dbReference type="InterPro" id="IPR024706">
    <property type="entry name" value="Peroxiredoxin_AhpC-typ"/>
</dbReference>
<organism evidence="15 16">
    <name type="scientific">Ferrimicrobium acidiphilum DSM 19497</name>
    <dbReference type="NCBI Taxonomy" id="1121877"/>
    <lineage>
        <taxon>Bacteria</taxon>
        <taxon>Bacillati</taxon>
        <taxon>Actinomycetota</taxon>
        <taxon>Acidimicrobiia</taxon>
        <taxon>Acidimicrobiales</taxon>
        <taxon>Acidimicrobiaceae</taxon>
        <taxon>Ferrimicrobium</taxon>
    </lineage>
</organism>
<dbReference type="PATRIC" id="fig|1121877.4.peg.2322"/>
<evidence type="ECO:0000256" key="11">
    <source>
        <dbReference type="ARBA" id="ARBA00041373"/>
    </source>
</evidence>
<dbReference type="InterPro" id="IPR036249">
    <property type="entry name" value="Thioredoxin-like_sf"/>
</dbReference>
<evidence type="ECO:0000313" key="16">
    <source>
        <dbReference type="Proteomes" id="UP000032336"/>
    </source>
</evidence>
<dbReference type="PROSITE" id="PS51352">
    <property type="entry name" value="THIOREDOXIN_2"/>
    <property type="match status" value="1"/>
</dbReference>
<evidence type="ECO:0000256" key="10">
    <source>
        <dbReference type="ARBA" id="ARBA00038489"/>
    </source>
</evidence>
<accession>A0A0D8FSH8</accession>
<keyword evidence="16" id="KW-1185">Reference proteome</keyword>
<dbReference type="FunFam" id="3.40.30.10:FF:000007">
    <property type="entry name" value="Thioredoxin-dependent thiol peroxidase"/>
    <property type="match status" value="1"/>
</dbReference>
<evidence type="ECO:0000259" key="14">
    <source>
        <dbReference type="PROSITE" id="PS51352"/>
    </source>
</evidence>
<dbReference type="Proteomes" id="UP000032336">
    <property type="component" value="Unassembled WGS sequence"/>
</dbReference>
<dbReference type="Gene3D" id="3.40.30.10">
    <property type="entry name" value="Glutaredoxin"/>
    <property type="match status" value="1"/>
</dbReference>
<evidence type="ECO:0000256" key="12">
    <source>
        <dbReference type="ARBA" id="ARBA00049091"/>
    </source>
</evidence>
<dbReference type="OrthoDB" id="9812811at2"/>
<dbReference type="GO" id="GO:0045454">
    <property type="term" value="P:cell redox homeostasis"/>
    <property type="evidence" value="ECO:0007669"/>
    <property type="project" value="TreeGrafter"/>
</dbReference>
<keyword evidence="8" id="KW-0676">Redox-active center</keyword>
<dbReference type="EMBL" id="JXUW01000020">
    <property type="protein sequence ID" value="KJE76220.1"/>
    <property type="molecule type" value="Genomic_DNA"/>
</dbReference>
<evidence type="ECO:0000256" key="1">
    <source>
        <dbReference type="ARBA" id="ARBA00003330"/>
    </source>
</evidence>
<evidence type="ECO:0000256" key="2">
    <source>
        <dbReference type="ARBA" id="ARBA00011245"/>
    </source>
</evidence>
<keyword evidence="6 15" id="KW-0560">Oxidoreductase</keyword>
<evidence type="ECO:0000256" key="6">
    <source>
        <dbReference type="ARBA" id="ARBA00023002"/>
    </source>
</evidence>
<dbReference type="PIRSF" id="PIRSF000239">
    <property type="entry name" value="AHPC"/>
    <property type="match status" value="1"/>
</dbReference>
<dbReference type="AlphaFoldDB" id="A0A0D8FSH8"/>
<evidence type="ECO:0000256" key="7">
    <source>
        <dbReference type="ARBA" id="ARBA00023157"/>
    </source>
</evidence>
<evidence type="ECO:0000256" key="4">
    <source>
        <dbReference type="ARBA" id="ARBA00022559"/>
    </source>
</evidence>
<dbReference type="RefSeq" id="WP_035392003.1">
    <property type="nucleotide sequence ID" value="NZ_JQKF01000069.1"/>
</dbReference>
<keyword evidence="7" id="KW-1015">Disulfide bond</keyword>
<evidence type="ECO:0000256" key="13">
    <source>
        <dbReference type="PIRSR" id="PIRSR000239-1"/>
    </source>
</evidence>
<dbReference type="GO" id="GO:0008379">
    <property type="term" value="F:thioredoxin peroxidase activity"/>
    <property type="evidence" value="ECO:0007669"/>
    <property type="project" value="TreeGrafter"/>
</dbReference>
<dbReference type="SUPFAM" id="SSF52833">
    <property type="entry name" value="Thioredoxin-like"/>
    <property type="match status" value="1"/>
</dbReference>